<dbReference type="Proteomes" id="UP001059893">
    <property type="component" value="Unassembled WGS sequence"/>
</dbReference>
<sequence length="134" mass="14826">MDPLSIAAFDSWCPAHLSSPLSLCYEIRTGMTKAPRDLLRVTEDICVKFATSSRRSSWCWTPLAARNPSNQVEDDEDEDDVDAMQVHSQFAKSIGPSLLSCQRELDHLEESLAPPRIVRNTPGPKSKVVALQSG</sequence>
<organism evidence="2 3">
    <name type="scientific">Pyricularia grisea</name>
    <name type="common">Crabgrass-specific blast fungus</name>
    <name type="synonym">Magnaporthe grisea</name>
    <dbReference type="NCBI Taxonomy" id="148305"/>
    <lineage>
        <taxon>Eukaryota</taxon>
        <taxon>Fungi</taxon>
        <taxon>Dikarya</taxon>
        <taxon>Ascomycota</taxon>
        <taxon>Pezizomycotina</taxon>
        <taxon>Sordariomycetes</taxon>
        <taxon>Sordariomycetidae</taxon>
        <taxon>Magnaporthales</taxon>
        <taxon>Pyriculariaceae</taxon>
        <taxon>Pyricularia</taxon>
    </lineage>
</organism>
<gene>
    <name evidence="2" type="ORF">MCOR33_000217</name>
</gene>
<feature type="region of interest" description="Disordered" evidence="1">
    <location>
        <begin position="115"/>
        <end position="134"/>
    </location>
</feature>
<evidence type="ECO:0000256" key="1">
    <source>
        <dbReference type="SAM" id="MobiDB-lite"/>
    </source>
</evidence>
<keyword evidence="3" id="KW-1185">Reference proteome</keyword>
<dbReference type="EMBL" id="JABSND010000002">
    <property type="protein sequence ID" value="KAI6304697.1"/>
    <property type="molecule type" value="Genomic_DNA"/>
</dbReference>
<comment type="caution">
    <text evidence="2">The sequence shown here is derived from an EMBL/GenBank/DDBJ whole genome shotgun (WGS) entry which is preliminary data.</text>
</comment>
<name>A0ABQ8P0C3_PYRGI</name>
<protein>
    <submittedName>
        <fullName evidence="2">Uncharacterized protein</fullName>
    </submittedName>
</protein>
<proteinExistence type="predicted"/>
<evidence type="ECO:0000313" key="3">
    <source>
        <dbReference type="Proteomes" id="UP001059893"/>
    </source>
</evidence>
<accession>A0ABQ8P0C3</accession>
<evidence type="ECO:0000313" key="2">
    <source>
        <dbReference type="EMBL" id="KAI6304697.1"/>
    </source>
</evidence>
<reference evidence="2" key="1">
    <citation type="submission" date="2021-01" db="EMBL/GenBank/DDBJ databases">
        <title>Deciphering the adaptive evolutionary patterns associated with biogeogrpahic diversity in the finger millet blast pathogen Magnaporthe oryzae in Eastern Africa.</title>
        <authorList>
            <person name="Onyema G."/>
            <person name="Shittu T.A."/>
            <person name="Dodsworth S."/>
            <person name="Devilliers S."/>
            <person name="Muthumeenakshi S."/>
            <person name="Sreenivasaprasad S."/>
        </authorList>
    </citation>
    <scope>NUCLEOTIDE SEQUENCE</scope>
    <source>
        <strain evidence="2">D15/s37</strain>
    </source>
</reference>